<proteinExistence type="predicted"/>
<dbReference type="Gene3D" id="3.40.1580.10">
    <property type="entry name" value="SMI1/KNR4-like"/>
    <property type="match status" value="1"/>
</dbReference>
<dbReference type="Proteomes" id="UP000286271">
    <property type="component" value="Unassembled WGS sequence"/>
</dbReference>
<gene>
    <name evidence="3" type="ORF">DW707_18110</name>
    <name evidence="2" type="ORF">DW914_16065</name>
</gene>
<dbReference type="RefSeq" id="WP_118583361.1">
    <property type="nucleotide sequence ID" value="NZ_CABJFX010000038.1"/>
</dbReference>
<dbReference type="EMBL" id="QSKW01000062">
    <property type="protein sequence ID" value="RHE89665.1"/>
    <property type="molecule type" value="Genomic_DNA"/>
</dbReference>
<dbReference type="InterPro" id="IPR037883">
    <property type="entry name" value="Knr4/Smi1-like_sf"/>
</dbReference>
<accession>A0A3R6GW02</accession>
<dbReference type="AlphaFoldDB" id="A0A3R6GW02"/>
<dbReference type="Proteomes" id="UP000283492">
    <property type="component" value="Unassembled WGS sequence"/>
</dbReference>
<protein>
    <recommendedName>
        <fullName evidence="1">Knr4/Smi1-like domain-containing protein</fullName>
    </recommendedName>
</protein>
<dbReference type="Pfam" id="PF09346">
    <property type="entry name" value="SMI1_KNR4"/>
    <property type="match status" value="1"/>
</dbReference>
<evidence type="ECO:0000313" key="4">
    <source>
        <dbReference type="Proteomes" id="UP000283492"/>
    </source>
</evidence>
<sequence>MYGFVKEKSENTHISSCEVLEIENKYNINFPTMLKEYYLQHNGDKIRLCIFTVDEEEFGVAKIVELKYGNCSFEKIVKNDREDGIIDKHLYPLARNEGGDYFYWDVRDENVYMIYCDDVENPVWVCDSIKAFFDLMENNQT</sequence>
<evidence type="ECO:0000313" key="3">
    <source>
        <dbReference type="EMBL" id="RHE89665.1"/>
    </source>
</evidence>
<dbReference type="SMART" id="SM00860">
    <property type="entry name" value="SMI1_KNR4"/>
    <property type="match status" value="1"/>
</dbReference>
<evidence type="ECO:0000259" key="1">
    <source>
        <dbReference type="SMART" id="SM00860"/>
    </source>
</evidence>
<comment type="caution">
    <text evidence="2">The sequence shown here is derived from an EMBL/GenBank/DDBJ whole genome shotgun (WGS) entry which is preliminary data.</text>
</comment>
<name>A0A3R6GW02_9FIRM</name>
<feature type="domain" description="Knr4/Smi1-like" evidence="1">
    <location>
        <begin position="13"/>
        <end position="138"/>
    </location>
</feature>
<evidence type="ECO:0000313" key="2">
    <source>
        <dbReference type="EMBL" id="RHA83758.1"/>
    </source>
</evidence>
<organism evidence="2 4">
    <name type="scientific">Roseburia inulinivorans</name>
    <dbReference type="NCBI Taxonomy" id="360807"/>
    <lineage>
        <taxon>Bacteria</taxon>
        <taxon>Bacillati</taxon>
        <taxon>Bacillota</taxon>
        <taxon>Clostridia</taxon>
        <taxon>Lachnospirales</taxon>
        <taxon>Lachnospiraceae</taxon>
        <taxon>Roseburia</taxon>
    </lineage>
</organism>
<reference evidence="4 5" key="1">
    <citation type="submission" date="2018-08" db="EMBL/GenBank/DDBJ databases">
        <title>A genome reference for cultivated species of the human gut microbiota.</title>
        <authorList>
            <person name="Zou Y."/>
            <person name="Xue W."/>
            <person name="Luo G."/>
        </authorList>
    </citation>
    <scope>NUCLEOTIDE SEQUENCE [LARGE SCALE GENOMIC DNA]</scope>
    <source>
        <strain evidence="3 5">AM27-11</strain>
        <strain evidence="2 4">AM42-1AC</strain>
    </source>
</reference>
<dbReference type="EMBL" id="QSFX01000038">
    <property type="protein sequence ID" value="RHA83758.1"/>
    <property type="molecule type" value="Genomic_DNA"/>
</dbReference>
<evidence type="ECO:0000313" key="5">
    <source>
        <dbReference type="Proteomes" id="UP000286271"/>
    </source>
</evidence>
<dbReference type="InterPro" id="IPR018958">
    <property type="entry name" value="Knr4/Smi1-like_dom"/>
</dbReference>
<dbReference type="SUPFAM" id="SSF160631">
    <property type="entry name" value="SMI1/KNR4-like"/>
    <property type="match status" value="1"/>
</dbReference>